<feature type="non-terminal residue" evidence="1">
    <location>
        <position position="1"/>
    </location>
</feature>
<evidence type="ECO:0000313" key="1">
    <source>
        <dbReference type="EMBL" id="CEK54731.1"/>
    </source>
</evidence>
<organism evidence="1">
    <name type="scientific">Arion vulgaris</name>
    <dbReference type="NCBI Taxonomy" id="1028688"/>
    <lineage>
        <taxon>Eukaryota</taxon>
        <taxon>Metazoa</taxon>
        <taxon>Spiralia</taxon>
        <taxon>Lophotrochozoa</taxon>
        <taxon>Mollusca</taxon>
        <taxon>Gastropoda</taxon>
        <taxon>Heterobranchia</taxon>
        <taxon>Euthyneura</taxon>
        <taxon>Panpulmonata</taxon>
        <taxon>Eupulmonata</taxon>
        <taxon>Stylommatophora</taxon>
        <taxon>Helicina</taxon>
        <taxon>Arionoidea</taxon>
        <taxon>Arionidae</taxon>
        <taxon>Arion</taxon>
    </lineage>
</organism>
<accession>A0A0B6YG07</accession>
<gene>
    <name evidence="1" type="primary">ORF23509</name>
</gene>
<reference evidence="1" key="1">
    <citation type="submission" date="2014-12" db="EMBL/GenBank/DDBJ databases">
        <title>Insight into the proteome of Arion vulgaris.</title>
        <authorList>
            <person name="Aradska J."/>
            <person name="Bulat T."/>
            <person name="Smidak R."/>
            <person name="Sarate P."/>
            <person name="Gangsoo J."/>
            <person name="Sialana F."/>
            <person name="Bilban M."/>
            <person name="Lubec G."/>
        </authorList>
    </citation>
    <scope>NUCLEOTIDE SEQUENCE</scope>
    <source>
        <tissue evidence="1">Skin</tissue>
    </source>
</reference>
<feature type="non-terminal residue" evidence="1">
    <location>
        <position position="103"/>
    </location>
</feature>
<dbReference type="EMBL" id="HACG01007866">
    <property type="protein sequence ID" value="CEK54731.1"/>
    <property type="molecule type" value="Transcribed_RNA"/>
</dbReference>
<sequence>SNKSSDGFSNYNSAKYNSNACLSTDEMDKLEQNNIEVNSFLTVSPNSLTNQACPSMPIYQNKNGPTRLSTTAPSTKKVFTRSDKWLSGISRKYGSAPNLKVSR</sequence>
<protein>
    <submittedName>
        <fullName evidence="1">Uncharacterized protein</fullName>
    </submittedName>
</protein>
<name>A0A0B6YG07_9EUPU</name>
<proteinExistence type="predicted"/>
<dbReference type="AlphaFoldDB" id="A0A0B6YG07"/>